<dbReference type="AlphaFoldDB" id="G0UUV1"/>
<protein>
    <submittedName>
        <fullName evidence="2">Putative ribonuclease</fullName>
    </submittedName>
</protein>
<dbReference type="InterPro" id="IPR051181">
    <property type="entry name" value="CAF1_poly(A)_ribonucleases"/>
</dbReference>
<evidence type="ECO:0000313" key="2">
    <source>
        <dbReference type="EMBL" id="CCC93165.1"/>
    </source>
</evidence>
<gene>
    <name evidence="2" type="ORF">TCIL3000_9_5730</name>
</gene>
<sequence length="623" mass="70898">MSLITRENFDELYPKFVEEINNASYIAVDLEFTGIDRKERANFLIPPEEVFRDKMEAARTFRVIEIGFSIFYDDDRYVSQCDCSNPGTGRGQTSENTLSTSHVSYSDLLISALRDLQSANPEAQTLLQLLDSIAAKGAASEWDVARLRELQSELKTQFLNSTHCGLFDDLFMLSVIDDVNIAVGAADNLRKYPDSAGRRMCSSCYYFYLLPHPEKDPWIVMSAKTVQFLRANDMDLNAWTTNGLYYLPLDEYVEVRRENRPASEKQGGGNALETRLGMLKNWMQNALHSEQKNQVLNMFESVARFARTARTDDTCELCLPHLDSSASHELDTLLRGVGIRHWKRTMKKISVEYREEVVSDIESECLGTRLLSAFVLATHLRRKPVIVHNGLSDMAFLCSLLRKDLPDTLPEFKAFMHSAFPVFYDTRTLTCSPKLQNIPNLTGPLKKTYTILRERNTDVVMFDKRFRAIQNWDIKDHHSACDAFMTGSLFAYVQQEFARVGADYRSLACITPVHGCIFCVDFSSDNTECLLIPPNAPAFVAHRQPTVPFCVDALRDRLSPFVKAVSFLYNGDSCLITILESLSSHRLSDVVGTVKEWGRSFSYTIEELDVEQYSQKYGIRHVQ</sequence>
<comment type="similarity">
    <text evidence="1">Belongs to the CAF1 family.</text>
</comment>
<proteinExistence type="inferred from homology"/>
<dbReference type="Pfam" id="PF04857">
    <property type="entry name" value="CAF1"/>
    <property type="match status" value="1"/>
</dbReference>
<reference evidence="2" key="1">
    <citation type="journal article" date="2012" name="Proc. Natl. Acad. Sci. U.S.A.">
        <title>Antigenic diversity is generated by distinct evolutionary mechanisms in African trypanosome species.</title>
        <authorList>
            <person name="Jackson A.P."/>
            <person name="Berry A."/>
            <person name="Aslett M."/>
            <person name="Allison H.C."/>
            <person name="Burton P."/>
            <person name="Vavrova-Anderson J."/>
            <person name="Brown R."/>
            <person name="Browne H."/>
            <person name="Corton N."/>
            <person name="Hauser H."/>
            <person name="Gamble J."/>
            <person name="Gilderthorp R."/>
            <person name="Marcello L."/>
            <person name="McQuillan J."/>
            <person name="Otto T.D."/>
            <person name="Quail M.A."/>
            <person name="Sanders M.J."/>
            <person name="van Tonder A."/>
            <person name="Ginger M.L."/>
            <person name="Field M.C."/>
            <person name="Barry J.D."/>
            <person name="Hertz-Fowler C."/>
            <person name="Berriman M."/>
        </authorList>
    </citation>
    <scope>NUCLEOTIDE SEQUENCE</scope>
    <source>
        <strain evidence="2">IL3000</strain>
    </source>
</reference>
<organism evidence="2">
    <name type="scientific">Trypanosoma congolense (strain IL3000)</name>
    <dbReference type="NCBI Taxonomy" id="1068625"/>
    <lineage>
        <taxon>Eukaryota</taxon>
        <taxon>Discoba</taxon>
        <taxon>Euglenozoa</taxon>
        <taxon>Kinetoplastea</taxon>
        <taxon>Metakinetoplastina</taxon>
        <taxon>Trypanosomatida</taxon>
        <taxon>Trypanosomatidae</taxon>
        <taxon>Trypanosoma</taxon>
        <taxon>Nannomonas</taxon>
    </lineage>
</organism>
<dbReference type="InterPro" id="IPR006941">
    <property type="entry name" value="RNase_CAF1"/>
</dbReference>
<dbReference type="VEuPathDB" id="TriTrypDB:TcIL3000_9_5730"/>
<dbReference type="SUPFAM" id="SSF53098">
    <property type="entry name" value="Ribonuclease H-like"/>
    <property type="match status" value="1"/>
</dbReference>
<dbReference type="Gene3D" id="3.30.420.10">
    <property type="entry name" value="Ribonuclease H-like superfamily/Ribonuclease H"/>
    <property type="match status" value="2"/>
</dbReference>
<dbReference type="InterPro" id="IPR012337">
    <property type="entry name" value="RNaseH-like_sf"/>
</dbReference>
<name>G0UUV1_TRYCI</name>
<dbReference type="PANTHER" id="PTHR15092">
    <property type="entry name" value="POLY A -SPECIFIC RIBONUCLEASE/TARGET OF EGR1, MEMBER 1"/>
    <property type="match status" value="1"/>
</dbReference>
<dbReference type="InterPro" id="IPR036397">
    <property type="entry name" value="RNaseH_sf"/>
</dbReference>
<evidence type="ECO:0000256" key="1">
    <source>
        <dbReference type="ARBA" id="ARBA00008372"/>
    </source>
</evidence>
<dbReference type="EMBL" id="HE575322">
    <property type="protein sequence ID" value="CCC93165.1"/>
    <property type="molecule type" value="Genomic_DNA"/>
</dbReference>
<dbReference type="GO" id="GO:0000175">
    <property type="term" value="F:3'-5'-RNA exonuclease activity"/>
    <property type="evidence" value="ECO:0007669"/>
    <property type="project" value="TreeGrafter"/>
</dbReference>
<dbReference type="PANTHER" id="PTHR15092:SF46">
    <property type="entry name" value="PUTATIVE-RELATED"/>
    <property type="match status" value="1"/>
</dbReference>
<dbReference type="GO" id="GO:0003723">
    <property type="term" value="F:RNA binding"/>
    <property type="evidence" value="ECO:0007669"/>
    <property type="project" value="TreeGrafter"/>
</dbReference>
<accession>G0UUV1</accession>